<evidence type="ECO:0000259" key="9">
    <source>
        <dbReference type="PROSITE" id="PS51471"/>
    </source>
</evidence>
<keyword evidence="3" id="KW-0227">DNA damage</keyword>
<keyword evidence="8" id="KW-0234">DNA repair</keyword>
<dbReference type="SUPFAM" id="SSF51197">
    <property type="entry name" value="Clavaminate synthase-like"/>
    <property type="match status" value="1"/>
</dbReference>
<dbReference type="GO" id="GO:0016787">
    <property type="term" value="F:hydrolase activity"/>
    <property type="evidence" value="ECO:0007669"/>
    <property type="project" value="UniProtKB-ARBA"/>
</dbReference>
<evidence type="ECO:0000313" key="10">
    <source>
        <dbReference type="EMBL" id="HCM30353.1"/>
    </source>
</evidence>
<comment type="cofactor">
    <cofactor evidence="1">
        <name>Fe(2+)</name>
        <dbReference type="ChEBI" id="CHEBI:29033"/>
    </cofactor>
</comment>
<dbReference type="RefSeq" id="WP_075041102.1">
    <property type="nucleotide sequence ID" value="NZ_CP157451.1"/>
</dbReference>
<feature type="domain" description="Fe2OG dioxygenase" evidence="9">
    <location>
        <begin position="104"/>
        <end position="201"/>
    </location>
</feature>
<comment type="caution">
    <text evidence="10">The sequence shown here is derived from an EMBL/GenBank/DDBJ whole genome shotgun (WGS) entry which is preliminary data.</text>
</comment>
<keyword evidence="4" id="KW-0460">Magnesium</keyword>
<dbReference type="Proteomes" id="UP000262257">
    <property type="component" value="Unassembled WGS sequence"/>
</dbReference>
<dbReference type="PROSITE" id="PS51471">
    <property type="entry name" value="FE2OG_OXY"/>
    <property type="match status" value="1"/>
</dbReference>
<proteinExistence type="predicted"/>
<dbReference type="InterPro" id="IPR037151">
    <property type="entry name" value="AlkB-like_sf"/>
</dbReference>
<dbReference type="Pfam" id="PF13532">
    <property type="entry name" value="2OG-FeII_Oxy_2"/>
    <property type="match status" value="1"/>
</dbReference>
<dbReference type="InterPro" id="IPR005123">
    <property type="entry name" value="Oxoglu/Fe-dep_dioxygenase_dom"/>
</dbReference>
<dbReference type="GO" id="GO:0140097">
    <property type="term" value="F:catalytic activity, acting on DNA"/>
    <property type="evidence" value="ECO:0007669"/>
    <property type="project" value="UniProtKB-ARBA"/>
</dbReference>
<keyword evidence="6" id="KW-0560">Oxidoreductase</keyword>
<evidence type="ECO:0000256" key="3">
    <source>
        <dbReference type="ARBA" id="ARBA00022763"/>
    </source>
</evidence>
<dbReference type="GO" id="GO:0051213">
    <property type="term" value="F:dioxygenase activity"/>
    <property type="evidence" value="ECO:0007669"/>
    <property type="project" value="UniProtKB-KW"/>
</dbReference>
<dbReference type="PANTHER" id="PTHR31212:SF4">
    <property type="entry name" value="ALPHA-KETOGLUTARATE-DEPENDENT DIOXYGENASE ALKB HOMOLOG 3"/>
    <property type="match status" value="1"/>
</dbReference>
<dbReference type="GO" id="GO:0016705">
    <property type="term" value="F:oxidoreductase activity, acting on paired donors, with incorporation or reduction of molecular oxygen"/>
    <property type="evidence" value="ECO:0007669"/>
    <property type="project" value="UniProtKB-ARBA"/>
</dbReference>
<dbReference type="GO" id="GO:0032451">
    <property type="term" value="F:demethylase activity"/>
    <property type="evidence" value="ECO:0007669"/>
    <property type="project" value="UniProtKB-ARBA"/>
</dbReference>
<dbReference type="GO" id="GO:0046872">
    <property type="term" value="F:metal ion binding"/>
    <property type="evidence" value="ECO:0007669"/>
    <property type="project" value="UniProtKB-KW"/>
</dbReference>
<dbReference type="EMBL" id="DPXL01000011">
    <property type="protein sequence ID" value="HCM30353.1"/>
    <property type="molecule type" value="Genomic_DNA"/>
</dbReference>
<evidence type="ECO:0000256" key="7">
    <source>
        <dbReference type="ARBA" id="ARBA00023004"/>
    </source>
</evidence>
<dbReference type="GO" id="GO:0006307">
    <property type="term" value="P:DNA alkylation repair"/>
    <property type="evidence" value="ECO:0007669"/>
    <property type="project" value="InterPro"/>
</dbReference>
<dbReference type="InterPro" id="IPR032854">
    <property type="entry name" value="ALKBH3"/>
</dbReference>
<dbReference type="Gene3D" id="2.60.120.590">
    <property type="entry name" value="Alpha-ketoglutarate-dependent dioxygenase AlkB-like"/>
    <property type="match status" value="1"/>
</dbReference>
<protein>
    <submittedName>
        <fullName evidence="10">Alpha-ketoglutarate-dependent dioxygenase AlkB</fullName>
    </submittedName>
</protein>
<evidence type="ECO:0000256" key="4">
    <source>
        <dbReference type="ARBA" id="ARBA00022842"/>
    </source>
</evidence>
<dbReference type="InterPro" id="IPR027450">
    <property type="entry name" value="AlkB-like"/>
</dbReference>
<evidence type="ECO:0000256" key="1">
    <source>
        <dbReference type="ARBA" id="ARBA00001954"/>
    </source>
</evidence>
<dbReference type="AlphaFoldDB" id="A0A3A4D484"/>
<keyword evidence="5 10" id="KW-0223">Dioxygenase</keyword>
<dbReference type="FunFam" id="2.60.120.590:FF:000004">
    <property type="entry name" value="DNA oxidative demethylase ALKBH2"/>
    <property type="match status" value="1"/>
</dbReference>
<evidence type="ECO:0000256" key="6">
    <source>
        <dbReference type="ARBA" id="ARBA00023002"/>
    </source>
</evidence>
<reference evidence="10 11" key="1">
    <citation type="journal article" date="2018" name="Nat. Biotechnol.">
        <title>A standardized bacterial taxonomy based on genome phylogeny substantially revises the tree of life.</title>
        <authorList>
            <person name="Parks D.H."/>
            <person name="Chuvochina M."/>
            <person name="Waite D.W."/>
            <person name="Rinke C."/>
            <person name="Skarshewski A."/>
            <person name="Chaumeil P.A."/>
            <person name="Hugenholtz P."/>
        </authorList>
    </citation>
    <scope>NUCLEOTIDE SEQUENCE [LARGE SCALE GENOMIC DNA]</scope>
    <source>
        <strain evidence="10">UBA10045</strain>
    </source>
</reference>
<evidence type="ECO:0000256" key="2">
    <source>
        <dbReference type="ARBA" id="ARBA00022723"/>
    </source>
</evidence>
<accession>A0A3A4D484</accession>
<gene>
    <name evidence="10" type="ORF">DIC32_00600</name>
</gene>
<evidence type="ECO:0000313" key="11">
    <source>
        <dbReference type="Proteomes" id="UP000262257"/>
    </source>
</evidence>
<sequence length="204" mass="24125">MNLELFAAQPRSNLLPYDGSVKDYGQILTETDATAYLQYFLQQLAWQHDEVILYGKHIRTSRMIAWYGDEKFEYHYSGMTRKGHIWDNRLWKLKQYIEKLTGQQFNSCLANLYQDGSQGMGWHSDDEKTLGQNPVIASVSLGATRKFCFRHKTQNDKIEVLLQHGQLLLMRDETQHFWKHALMKSTRVQEPRINLTFRYFWPEG</sequence>
<evidence type="ECO:0000256" key="5">
    <source>
        <dbReference type="ARBA" id="ARBA00022964"/>
    </source>
</evidence>
<keyword evidence="2" id="KW-0479">Metal-binding</keyword>
<dbReference type="PANTHER" id="PTHR31212">
    <property type="entry name" value="ALPHA-KETOGLUTARATE-DEPENDENT DIOXYGENASE ALKB HOMOLOG 3"/>
    <property type="match status" value="1"/>
</dbReference>
<keyword evidence="7" id="KW-0408">Iron</keyword>
<evidence type="ECO:0000256" key="8">
    <source>
        <dbReference type="ARBA" id="ARBA00023204"/>
    </source>
</evidence>
<organism evidence="10 11">
    <name type="scientific">Acinetobacter radioresistens</name>
    <dbReference type="NCBI Taxonomy" id="40216"/>
    <lineage>
        <taxon>Bacteria</taxon>
        <taxon>Pseudomonadati</taxon>
        <taxon>Pseudomonadota</taxon>
        <taxon>Gammaproteobacteria</taxon>
        <taxon>Moraxellales</taxon>
        <taxon>Moraxellaceae</taxon>
        <taxon>Acinetobacter</taxon>
    </lineage>
</organism>
<name>A0A3A4D484_ACIRA</name>